<reference evidence="2" key="1">
    <citation type="submission" date="2014-12" db="EMBL/GenBank/DDBJ databases">
        <title>Insight into the proteome of Arion vulgaris.</title>
        <authorList>
            <person name="Aradska J."/>
            <person name="Bulat T."/>
            <person name="Smidak R."/>
            <person name="Sarate P."/>
            <person name="Gangsoo J."/>
            <person name="Sialana F."/>
            <person name="Bilban M."/>
            <person name="Lubec G."/>
        </authorList>
    </citation>
    <scope>NUCLEOTIDE SEQUENCE</scope>
    <source>
        <tissue evidence="2">Skin</tissue>
    </source>
</reference>
<evidence type="ECO:0000313" key="3">
    <source>
        <dbReference type="EMBL" id="CEK82072.1"/>
    </source>
</evidence>
<dbReference type="EMBL" id="HACG01035207">
    <property type="protein sequence ID" value="CEK82072.1"/>
    <property type="molecule type" value="Transcribed_RNA"/>
</dbReference>
<protein>
    <submittedName>
        <fullName evidence="2">Uncharacterized protein</fullName>
    </submittedName>
</protein>
<accession>A0A0B7APZ2</accession>
<gene>
    <name evidence="2" type="primary">ORF129482</name>
    <name evidence="1" type="synonym">ORF129475</name>
    <name evidence="3" type="synonym">ORF129484</name>
</gene>
<dbReference type="EMBL" id="HACG01035206">
    <property type="protein sequence ID" value="CEK82071.1"/>
    <property type="molecule type" value="Transcribed_RNA"/>
</dbReference>
<feature type="non-terminal residue" evidence="2">
    <location>
        <position position="1"/>
    </location>
</feature>
<dbReference type="AlphaFoldDB" id="A0A0B7APZ2"/>
<evidence type="ECO:0000313" key="2">
    <source>
        <dbReference type="EMBL" id="CEK82071.1"/>
    </source>
</evidence>
<name>A0A0B7APZ2_9EUPU</name>
<organism evidence="2">
    <name type="scientific">Arion vulgaris</name>
    <dbReference type="NCBI Taxonomy" id="1028688"/>
    <lineage>
        <taxon>Eukaryota</taxon>
        <taxon>Metazoa</taxon>
        <taxon>Spiralia</taxon>
        <taxon>Lophotrochozoa</taxon>
        <taxon>Mollusca</taxon>
        <taxon>Gastropoda</taxon>
        <taxon>Heterobranchia</taxon>
        <taxon>Euthyneura</taxon>
        <taxon>Panpulmonata</taxon>
        <taxon>Eupulmonata</taxon>
        <taxon>Stylommatophora</taxon>
        <taxon>Helicina</taxon>
        <taxon>Arionoidea</taxon>
        <taxon>Arionidae</taxon>
        <taxon>Arion</taxon>
    </lineage>
</organism>
<dbReference type="EMBL" id="HACG01035205">
    <property type="protein sequence ID" value="CEK82070.1"/>
    <property type="molecule type" value="Transcribed_RNA"/>
</dbReference>
<sequence length="136" mass="15745">TYSRLHDIKFQMENVYGQLSRKVEDQSSHFDMTSESSNSITHHEADYMEGTPTFQKPANQQEQDYFDTTPKTEVLDGSYESDYCVPELHCQIIEIDQEAFRQSRIAGHEHDDAEIDDQTYSECVLHSKSSSLDTRL</sequence>
<proteinExistence type="predicted"/>
<evidence type="ECO:0000313" key="1">
    <source>
        <dbReference type="EMBL" id="CEK82070.1"/>
    </source>
</evidence>